<dbReference type="InterPro" id="IPR045004">
    <property type="entry name" value="ECH_dom"/>
</dbReference>
<evidence type="ECO:0000256" key="1">
    <source>
        <dbReference type="ARBA" id="ARBA00001709"/>
    </source>
</evidence>
<feature type="domain" description="Enoyl-CoA hydratase/isomerase" evidence="4">
    <location>
        <begin position="17"/>
        <end position="339"/>
    </location>
</feature>
<dbReference type="GO" id="GO:0005829">
    <property type="term" value="C:cytosol"/>
    <property type="evidence" value="ECO:0007669"/>
    <property type="project" value="TreeGrafter"/>
</dbReference>
<keyword evidence="3" id="KW-0378">Hydrolase</keyword>
<name>A0AAU1M476_9ACTN</name>
<dbReference type="Pfam" id="PF16113">
    <property type="entry name" value="ECH_2"/>
    <property type="match status" value="1"/>
</dbReference>
<dbReference type="NCBIfam" id="NF004127">
    <property type="entry name" value="PRK05617.1"/>
    <property type="match status" value="1"/>
</dbReference>
<sequence length="352" mass="37039">MNDEEPVLLHTEGHILHITLNRPRALNALTHTMVRGIDEALTVAADDDAVTAVVIAGAGERGLCAGGDIRSIYEDARAGRRASVDFWRDEYRLNARIARFPKPYVALMDGIVMGGGVGVSAHGDVRVVTERSRVAMPETGIGFVPDVGGTYLLAAAPGELGTHLALTGRAVGAADALLCGLADHFVPSGRLADLTSALAAAGTPDEVTATVRRYATDAPDGELAGHREWIDACYAADTVEEIIDRLVDSGVPAAKETAAELLTASPTALKVTLAAVRRTKRLGSLEAALDQEFRVSCHAFAGHDLVEGVRARIIDKDRAPRWSPAEPGDVTAAAVARHFEPLGDEELGLAPA</sequence>
<comment type="catalytic activity">
    <reaction evidence="1">
        <text>3-hydroxy-2-methylpropanoyl-CoA + H2O = 3-hydroxy-2-methylpropanoate + CoA + H(+)</text>
        <dbReference type="Rhea" id="RHEA:20888"/>
        <dbReference type="ChEBI" id="CHEBI:11805"/>
        <dbReference type="ChEBI" id="CHEBI:15377"/>
        <dbReference type="ChEBI" id="CHEBI:15378"/>
        <dbReference type="ChEBI" id="CHEBI:57287"/>
        <dbReference type="ChEBI" id="CHEBI:57340"/>
        <dbReference type="EC" id="3.1.2.4"/>
    </reaction>
</comment>
<reference evidence="5" key="1">
    <citation type="submission" date="2022-10" db="EMBL/GenBank/DDBJ databases">
        <title>The complete genomes of actinobacterial strains from the NBC collection.</title>
        <authorList>
            <person name="Joergensen T.S."/>
            <person name="Alvarez Arevalo M."/>
            <person name="Sterndorff E.B."/>
            <person name="Faurdal D."/>
            <person name="Vuksanovic O."/>
            <person name="Mourched A.-S."/>
            <person name="Charusanti P."/>
            <person name="Shaw S."/>
            <person name="Blin K."/>
            <person name="Weber T."/>
        </authorList>
    </citation>
    <scope>NUCLEOTIDE SEQUENCE</scope>
    <source>
        <strain evidence="5">NBC_00148</strain>
    </source>
</reference>
<evidence type="ECO:0000256" key="3">
    <source>
        <dbReference type="ARBA" id="ARBA00022801"/>
    </source>
</evidence>
<dbReference type="PANTHER" id="PTHR43176">
    <property type="entry name" value="3-HYDROXYISOBUTYRYL-COA HYDROLASE-RELATED"/>
    <property type="match status" value="1"/>
</dbReference>
<evidence type="ECO:0000256" key="2">
    <source>
        <dbReference type="ARBA" id="ARBA00011915"/>
    </source>
</evidence>
<dbReference type="InterPro" id="IPR029045">
    <property type="entry name" value="ClpP/crotonase-like_dom_sf"/>
</dbReference>
<protein>
    <recommendedName>
        <fullName evidence="2">3-hydroxyisobutyryl-CoA hydrolase</fullName>
        <ecNumber evidence="2">3.1.2.4</ecNumber>
    </recommendedName>
</protein>
<gene>
    <name evidence="5" type="ORF">OG222_36240</name>
</gene>
<evidence type="ECO:0000313" key="5">
    <source>
        <dbReference type="EMBL" id="WTQ78252.1"/>
    </source>
</evidence>
<dbReference type="SUPFAM" id="SSF52096">
    <property type="entry name" value="ClpP/crotonase"/>
    <property type="match status" value="1"/>
</dbReference>
<dbReference type="GO" id="GO:0003860">
    <property type="term" value="F:3-hydroxyisobutyryl-CoA hydrolase activity"/>
    <property type="evidence" value="ECO:0007669"/>
    <property type="project" value="UniProtKB-EC"/>
</dbReference>
<dbReference type="Gene3D" id="3.90.226.10">
    <property type="entry name" value="2-enoyl-CoA Hydratase, Chain A, domain 1"/>
    <property type="match status" value="1"/>
</dbReference>
<dbReference type="EMBL" id="CP108169">
    <property type="protein sequence ID" value="WTQ78252.1"/>
    <property type="molecule type" value="Genomic_DNA"/>
</dbReference>
<dbReference type="CDD" id="cd06558">
    <property type="entry name" value="crotonase-like"/>
    <property type="match status" value="1"/>
</dbReference>
<dbReference type="AlphaFoldDB" id="A0AAU1M476"/>
<dbReference type="PANTHER" id="PTHR43176:SF3">
    <property type="entry name" value="3-HYDROXYISOBUTYRYL-COA HYDROLASE, MITOCHONDRIAL"/>
    <property type="match status" value="1"/>
</dbReference>
<dbReference type="EC" id="3.1.2.4" evidence="2"/>
<evidence type="ECO:0000259" key="4">
    <source>
        <dbReference type="Pfam" id="PF16113"/>
    </source>
</evidence>
<proteinExistence type="predicted"/>
<accession>A0AAU1M476</accession>
<dbReference type="InterPro" id="IPR032259">
    <property type="entry name" value="HIBYL-CoA-H"/>
</dbReference>
<organism evidence="5">
    <name type="scientific">Streptomyces sp. NBC_00148</name>
    <dbReference type="NCBI Taxonomy" id="2903626"/>
    <lineage>
        <taxon>Bacteria</taxon>
        <taxon>Bacillati</taxon>
        <taxon>Actinomycetota</taxon>
        <taxon>Actinomycetes</taxon>
        <taxon>Kitasatosporales</taxon>
        <taxon>Streptomycetaceae</taxon>
        <taxon>Streptomyces</taxon>
    </lineage>
</organism>
<dbReference type="GO" id="GO:0006574">
    <property type="term" value="P:L-valine catabolic process"/>
    <property type="evidence" value="ECO:0007669"/>
    <property type="project" value="TreeGrafter"/>
</dbReference>